<keyword evidence="2" id="KW-1185">Reference proteome</keyword>
<evidence type="ECO:0000313" key="1">
    <source>
        <dbReference type="EMBL" id="MED6247056.1"/>
    </source>
</evidence>
<accession>A0ABU7B8Z3</accession>
<sequence>MHDAYILCEKILTDGANAPVRWLPTAKKRQQKKRRRRKKTSVELGRISFINQSRSRAVCRRINKHILCVRRRFSVDMEAPTLTESPERVV</sequence>
<comment type="caution">
    <text evidence="1">The sequence shown here is derived from an EMBL/GenBank/DDBJ whole genome shotgun (WGS) entry which is preliminary data.</text>
</comment>
<dbReference type="Proteomes" id="UP001345963">
    <property type="component" value="Unassembled WGS sequence"/>
</dbReference>
<reference evidence="1 2" key="1">
    <citation type="submission" date="2021-07" db="EMBL/GenBank/DDBJ databases">
        <authorList>
            <person name="Palmer J.M."/>
        </authorList>
    </citation>
    <scope>NUCLEOTIDE SEQUENCE [LARGE SCALE GENOMIC DNA]</scope>
    <source>
        <strain evidence="1 2">AT_MEX2019</strain>
        <tissue evidence="1">Muscle</tissue>
    </source>
</reference>
<dbReference type="EMBL" id="JAHUTI010046713">
    <property type="protein sequence ID" value="MED6247056.1"/>
    <property type="molecule type" value="Genomic_DNA"/>
</dbReference>
<gene>
    <name evidence="1" type="ORF">ATANTOWER_028940</name>
</gene>
<proteinExistence type="predicted"/>
<protein>
    <submittedName>
        <fullName evidence="1">Uncharacterized protein</fullName>
    </submittedName>
</protein>
<name>A0ABU7B8Z3_9TELE</name>
<organism evidence="1 2">
    <name type="scientific">Ataeniobius toweri</name>
    <dbReference type="NCBI Taxonomy" id="208326"/>
    <lineage>
        <taxon>Eukaryota</taxon>
        <taxon>Metazoa</taxon>
        <taxon>Chordata</taxon>
        <taxon>Craniata</taxon>
        <taxon>Vertebrata</taxon>
        <taxon>Euteleostomi</taxon>
        <taxon>Actinopterygii</taxon>
        <taxon>Neopterygii</taxon>
        <taxon>Teleostei</taxon>
        <taxon>Neoteleostei</taxon>
        <taxon>Acanthomorphata</taxon>
        <taxon>Ovalentaria</taxon>
        <taxon>Atherinomorphae</taxon>
        <taxon>Cyprinodontiformes</taxon>
        <taxon>Goodeidae</taxon>
        <taxon>Ataeniobius</taxon>
    </lineage>
</organism>
<evidence type="ECO:0000313" key="2">
    <source>
        <dbReference type="Proteomes" id="UP001345963"/>
    </source>
</evidence>